<organism evidence="2 3">
    <name type="scientific">Orbilia oligospora</name>
    <name type="common">Nematode-trapping fungus</name>
    <name type="synonym">Arthrobotrys oligospora</name>
    <dbReference type="NCBI Taxonomy" id="2813651"/>
    <lineage>
        <taxon>Eukaryota</taxon>
        <taxon>Fungi</taxon>
        <taxon>Dikarya</taxon>
        <taxon>Ascomycota</taxon>
        <taxon>Pezizomycotina</taxon>
        <taxon>Orbiliomycetes</taxon>
        <taxon>Orbiliales</taxon>
        <taxon>Orbiliaceae</taxon>
        <taxon>Orbilia</taxon>
    </lineage>
</organism>
<protein>
    <submittedName>
        <fullName evidence="2">Uncharacterized protein</fullName>
    </submittedName>
</protein>
<dbReference type="EMBL" id="WIQW01000004">
    <property type="protein sequence ID" value="KAF3111322.1"/>
    <property type="molecule type" value="Genomic_DNA"/>
</dbReference>
<sequence>MSQYIPVNPRTNKKRTISNIVDDLVAARAEEIELNTPNHRAELHDHFHYRLGQLYQRFYGSRYIPDRTKISYRVMNYLAQDLVDEYINETCAESEECWAQICNPRSMKALIKSKFYPMSVMFDEILLFRTSIPEKHASTKINVTYTGKRFVVSKIGPEDTNSGRKRKAEDSEASEWEDNDESDTDSDDESSSAAGESLEKEN</sequence>
<evidence type="ECO:0000313" key="3">
    <source>
        <dbReference type="Proteomes" id="UP000475325"/>
    </source>
</evidence>
<dbReference type="Proteomes" id="UP000475325">
    <property type="component" value="Unassembled WGS sequence"/>
</dbReference>
<evidence type="ECO:0000313" key="2">
    <source>
        <dbReference type="EMBL" id="KAF3111322.1"/>
    </source>
</evidence>
<feature type="compositionally biased region" description="Acidic residues" evidence="1">
    <location>
        <begin position="171"/>
        <end position="190"/>
    </location>
</feature>
<name>A0A7C8NVP9_ORBOL</name>
<evidence type="ECO:0000256" key="1">
    <source>
        <dbReference type="SAM" id="MobiDB-lite"/>
    </source>
</evidence>
<proteinExistence type="predicted"/>
<comment type="caution">
    <text evidence="2">The sequence shown here is derived from an EMBL/GenBank/DDBJ whole genome shotgun (WGS) entry which is preliminary data.</text>
</comment>
<dbReference type="AlphaFoldDB" id="A0A7C8NVP9"/>
<feature type="region of interest" description="Disordered" evidence="1">
    <location>
        <begin position="155"/>
        <end position="202"/>
    </location>
</feature>
<reference evidence="2 3" key="1">
    <citation type="submission" date="2019-06" db="EMBL/GenBank/DDBJ databases">
        <authorList>
            <person name="Palmer J.M."/>
        </authorList>
    </citation>
    <scope>NUCLEOTIDE SEQUENCE [LARGE SCALE GENOMIC DNA]</scope>
    <source>
        <strain evidence="2 3">TWF102</strain>
    </source>
</reference>
<accession>A0A7C8NVP9</accession>
<gene>
    <name evidence="2" type="ORF">TWF102_006995</name>
</gene>